<dbReference type="SUPFAM" id="SSF52833">
    <property type="entry name" value="Thioredoxin-like"/>
    <property type="match status" value="1"/>
</dbReference>
<dbReference type="PANTHER" id="PTHR46185">
    <property type="entry name" value="GLUTAREDOXIN-1"/>
    <property type="match status" value="1"/>
</dbReference>
<dbReference type="AlphaFoldDB" id="A0A7I6J2M6"/>
<protein>
    <submittedName>
        <fullName evidence="4">Glutaredoxin-1-like protein</fullName>
    </submittedName>
</protein>
<dbReference type="InterPro" id="IPR002109">
    <property type="entry name" value="Glutaredoxin"/>
</dbReference>
<evidence type="ECO:0000256" key="2">
    <source>
        <dbReference type="ARBA" id="ARBA00022982"/>
    </source>
</evidence>
<sequence>MAGAEPFVDAKLAQRKVLLFSKTYCPDSKTVKEVLEVYKMPPQTYEVVEIEKRQDCNQIENYFQILCLTDSRAVPQLFVNGKYVGGFKEITRFHESGRLKNLLKEAGAV</sequence>
<dbReference type="GO" id="GO:0005739">
    <property type="term" value="C:mitochondrion"/>
    <property type="evidence" value="ECO:0007669"/>
    <property type="project" value="TreeGrafter"/>
</dbReference>
<evidence type="ECO:0000313" key="4">
    <source>
        <dbReference type="EMBL" id="ARR97147.1"/>
    </source>
</evidence>
<feature type="domain" description="Glutaredoxin" evidence="3">
    <location>
        <begin position="17"/>
        <end position="84"/>
    </location>
</feature>
<organism evidence="4">
    <name type="scientific">Haliotis discus discus</name>
    <name type="common">disc abalone</name>
    <dbReference type="NCBI Taxonomy" id="91233"/>
    <lineage>
        <taxon>Eukaryota</taxon>
        <taxon>Metazoa</taxon>
        <taxon>Spiralia</taxon>
        <taxon>Lophotrochozoa</taxon>
        <taxon>Mollusca</taxon>
        <taxon>Gastropoda</taxon>
        <taxon>Vetigastropoda</taxon>
        <taxon>Lepetellida</taxon>
        <taxon>Haliotoidea</taxon>
        <taxon>Haliotidae</taxon>
        <taxon>Haliotis</taxon>
    </lineage>
</organism>
<dbReference type="PANTHER" id="PTHR46185:SF1">
    <property type="entry name" value="GLUTAREDOXIN-1"/>
    <property type="match status" value="1"/>
</dbReference>
<dbReference type="PROSITE" id="PS51354">
    <property type="entry name" value="GLUTAREDOXIN_2"/>
    <property type="match status" value="1"/>
</dbReference>
<dbReference type="PRINTS" id="PR00160">
    <property type="entry name" value="GLUTAREDOXIN"/>
</dbReference>
<evidence type="ECO:0000256" key="1">
    <source>
        <dbReference type="ARBA" id="ARBA00022448"/>
    </source>
</evidence>
<name>A0A7I6J2M6_HALDI</name>
<dbReference type="InterPro" id="IPR014025">
    <property type="entry name" value="Glutaredoxin_subgr"/>
</dbReference>
<dbReference type="GO" id="GO:0015038">
    <property type="term" value="F:glutathione disulfide oxidoreductase activity"/>
    <property type="evidence" value="ECO:0007669"/>
    <property type="project" value="TreeGrafter"/>
</dbReference>
<accession>A0A7I6J2M6</accession>
<dbReference type="EMBL" id="KY022629">
    <property type="protein sequence ID" value="ARR97147.1"/>
    <property type="molecule type" value="mRNA"/>
</dbReference>
<dbReference type="Gene3D" id="3.40.30.10">
    <property type="entry name" value="Glutaredoxin"/>
    <property type="match status" value="1"/>
</dbReference>
<dbReference type="Pfam" id="PF00462">
    <property type="entry name" value="Glutaredoxin"/>
    <property type="match status" value="1"/>
</dbReference>
<keyword evidence="2" id="KW-0249">Electron transport</keyword>
<dbReference type="InterPro" id="IPR047185">
    <property type="entry name" value="GLRX1"/>
</dbReference>
<reference evidence="4" key="1">
    <citation type="submission" date="2016-10" db="EMBL/GenBank/DDBJ databases">
        <authorList>
            <person name="Bathige S.D.N.K."/>
            <person name="Lee S."/>
            <person name="Lee J."/>
        </authorList>
    </citation>
    <scope>NUCLEOTIDE SEQUENCE</scope>
</reference>
<proteinExistence type="evidence at transcript level"/>
<keyword evidence="1" id="KW-0813">Transport</keyword>
<evidence type="ECO:0000259" key="3">
    <source>
        <dbReference type="Pfam" id="PF00462"/>
    </source>
</evidence>
<dbReference type="InterPro" id="IPR036249">
    <property type="entry name" value="Thioredoxin-like_sf"/>
</dbReference>